<dbReference type="AlphaFoldDB" id="A0A146GEP6"/>
<evidence type="ECO:0000313" key="1">
    <source>
        <dbReference type="EMBL" id="GAT35592.1"/>
    </source>
</evidence>
<protein>
    <submittedName>
        <fullName evidence="1">Uncharacterized protein</fullName>
    </submittedName>
</protein>
<dbReference type="EMBL" id="BDCO01000003">
    <property type="protein sequence ID" value="GAT35592.1"/>
    <property type="molecule type" value="Genomic_DNA"/>
</dbReference>
<dbReference type="STRING" id="690879.TSACC_3663"/>
<proteinExistence type="predicted"/>
<accession>A0A146GEP6</accession>
<dbReference type="InParanoid" id="A0A146GEP6"/>
<name>A0A146GEP6_TERSA</name>
<sequence length="87" mass="10405">MKLPPWFDPRQIYQLQGTIRREGQTQMFLGDLQYDEGQFWFVQEWQTVNGTRIPAVRWNLDAQLLEPPVAPNAEWYYPKTLEMSQES</sequence>
<dbReference type="RefSeq" id="WP_075081391.1">
    <property type="nucleotide sequence ID" value="NZ_BDCO01000003.1"/>
</dbReference>
<keyword evidence="2" id="KW-1185">Reference proteome</keyword>
<dbReference type="Proteomes" id="UP000076023">
    <property type="component" value="Unassembled WGS sequence"/>
</dbReference>
<gene>
    <name evidence="1" type="ORF">TSACC_3663</name>
</gene>
<comment type="caution">
    <text evidence="1">The sequence shown here is derived from an EMBL/GenBank/DDBJ whole genome shotgun (WGS) entry which is preliminary data.</text>
</comment>
<evidence type="ECO:0000313" key="2">
    <source>
        <dbReference type="Proteomes" id="UP000076023"/>
    </source>
</evidence>
<organism evidence="1 2">
    <name type="scientific">Terrimicrobium sacchariphilum</name>
    <dbReference type="NCBI Taxonomy" id="690879"/>
    <lineage>
        <taxon>Bacteria</taxon>
        <taxon>Pseudomonadati</taxon>
        <taxon>Verrucomicrobiota</taxon>
        <taxon>Terrimicrobiia</taxon>
        <taxon>Terrimicrobiales</taxon>
        <taxon>Terrimicrobiaceae</taxon>
        <taxon>Terrimicrobium</taxon>
    </lineage>
</organism>
<reference evidence="2" key="1">
    <citation type="journal article" date="2017" name="Genome Announc.">
        <title>Draft Genome Sequence of Terrimicrobium sacchariphilum NM-5T, a Facultative Anaerobic Soil Bacterium of the Class Spartobacteria.</title>
        <authorList>
            <person name="Qiu Y.L."/>
            <person name="Tourlousse D.M."/>
            <person name="Matsuura N."/>
            <person name="Ohashi A."/>
            <person name="Sekiguchi Y."/>
        </authorList>
    </citation>
    <scope>NUCLEOTIDE SEQUENCE [LARGE SCALE GENOMIC DNA]</scope>
    <source>
        <strain evidence="2">NM-5</strain>
    </source>
</reference>